<dbReference type="RefSeq" id="WP_408126551.1">
    <property type="nucleotide sequence ID" value="NZ_JBFNFH010000008.1"/>
</dbReference>
<protein>
    <recommendedName>
        <fullName evidence="3">ATPase</fullName>
    </recommendedName>
</protein>
<dbReference type="Proteomes" id="UP001629536">
    <property type="component" value="Unassembled WGS sequence"/>
</dbReference>
<organism evidence="1 2">
    <name type="scientific">Helcococcus bovis</name>
    <dbReference type="NCBI Taxonomy" id="3153252"/>
    <lineage>
        <taxon>Bacteria</taxon>
        <taxon>Bacillati</taxon>
        <taxon>Bacillota</taxon>
        <taxon>Tissierellia</taxon>
        <taxon>Tissierellales</taxon>
        <taxon>Peptoniphilaceae</taxon>
        <taxon>Helcococcus</taxon>
    </lineage>
</organism>
<evidence type="ECO:0008006" key="3">
    <source>
        <dbReference type="Google" id="ProtNLM"/>
    </source>
</evidence>
<accession>A0ABW9F607</accession>
<proteinExistence type="predicted"/>
<reference evidence="1 2" key="1">
    <citation type="journal article" date="2024" name="Front. Microbiol.">
        <title>Pangenomic and biochemical analyses of Helcococcus ovis reveal widespread tetracycline resistance and a novel bacterial species, Helcococcus bovis.</title>
        <authorList>
            <person name="Cunha F."/>
            <person name="Zhai Y."/>
            <person name="Casaro S."/>
            <person name="Jones K.L."/>
            <person name="Hernandez M."/>
            <person name="Bisinotto R.S."/>
            <person name="Kariyawasam S."/>
            <person name="Brown M.B."/>
            <person name="Phillips A."/>
            <person name="Jeong K.C."/>
            <person name="Galvao K.N."/>
        </authorList>
    </citation>
    <scope>NUCLEOTIDE SEQUENCE [LARGE SCALE GENOMIC DNA]</scope>
    <source>
        <strain evidence="1 2">KG197</strain>
    </source>
</reference>
<gene>
    <name evidence="1" type="ORF">ABGF40_04300</name>
</gene>
<evidence type="ECO:0000313" key="1">
    <source>
        <dbReference type="EMBL" id="MFM1524887.1"/>
    </source>
</evidence>
<evidence type="ECO:0000313" key="2">
    <source>
        <dbReference type="Proteomes" id="UP001629536"/>
    </source>
</evidence>
<name>A0ABW9F607_9FIRM</name>
<dbReference type="EMBL" id="JBFNFH010000008">
    <property type="protein sequence ID" value="MFM1524887.1"/>
    <property type="molecule type" value="Genomic_DNA"/>
</dbReference>
<dbReference type="Gene3D" id="3.40.91.30">
    <property type="match status" value="1"/>
</dbReference>
<sequence length="263" mass="31757">MKELQILLQKEIEKHLIYYNYVKNYKHLQGRLVESSSHGRIQFYHEYFDTNIKKKVRKYLKKNDKLIPKLAQQEYIQEIQTYLEQLLEKLSSTYSFISNTSIDHIYNQLSKEKKKLINPIVTPYKQFKDEWLNKPYTKKPFTNNTPLILTNRKERVRSKSEKILADYFDRMNIPYKYECPIKIGEINFNPDFTFLNPVNNKEIYWEHFGMMDNPDYVKNFVDKINIYYKNGIILGQNLLVTFENSNSYIDNEIVKLLVNKYLI</sequence>
<keyword evidence="2" id="KW-1185">Reference proteome</keyword>
<comment type="caution">
    <text evidence="1">The sequence shown here is derived from an EMBL/GenBank/DDBJ whole genome shotgun (WGS) entry which is preliminary data.</text>
</comment>